<dbReference type="PANTHER" id="PTHR11347">
    <property type="entry name" value="CYCLIC NUCLEOTIDE PHOSPHODIESTERASE"/>
    <property type="match status" value="1"/>
</dbReference>
<dbReference type="KEGG" id="cvn:111120226"/>
<dbReference type="PROSITE" id="PS51845">
    <property type="entry name" value="PDEASE_I_2"/>
    <property type="match status" value="1"/>
</dbReference>
<dbReference type="RefSeq" id="XP_022316663.1">
    <property type="nucleotide sequence ID" value="XM_022460955.1"/>
</dbReference>
<keyword evidence="12" id="KW-1185">Reference proteome</keyword>
<evidence type="ECO:0000256" key="4">
    <source>
        <dbReference type="ARBA" id="ARBA00022801"/>
    </source>
</evidence>
<dbReference type="InterPro" id="IPR023088">
    <property type="entry name" value="PDEase"/>
</dbReference>
<dbReference type="AlphaFoldDB" id="A0A8B8CLD5"/>
<feature type="region of interest" description="Disordered" evidence="10">
    <location>
        <begin position="490"/>
        <end position="510"/>
    </location>
</feature>
<feature type="compositionally biased region" description="Acidic residues" evidence="10">
    <location>
        <begin position="498"/>
        <end position="510"/>
    </location>
</feature>
<feature type="binding site" evidence="8">
    <location>
        <position position="246"/>
    </location>
    <ligand>
        <name>Zn(2+)</name>
        <dbReference type="ChEBI" id="CHEBI:29105"/>
        <label>1</label>
    </ligand>
</feature>
<evidence type="ECO:0000256" key="7">
    <source>
        <dbReference type="PIRSR" id="PIRSR623088-2"/>
    </source>
</evidence>
<accession>A0A8B8CLD5</accession>
<name>A0A8B8CLD5_CRAVI</name>
<evidence type="ECO:0000313" key="13">
    <source>
        <dbReference type="RefSeq" id="XP_022316663.1"/>
    </source>
</evidence>
<gene>
    <name evidence="13" type="primary">LOC111120226</name>
</gene>
<evidence type="ECO:0000256" key="9">
    <source>
        <dbReference type="RuleBase" id="RU363067"/>
    </source>
</evidence>
<comment type="catalytic activity">
    <reaction evidence="1">
        <text>3',5'-cyclic AMP + H2O = AMP + H(+)</text>
        <dbReference type="Rhea" id="RHEA:25277"/>
        <dbReference type="ChEBI" id="CHEBI:15377"/>
        <dbReference type="ChEBI" id="CHEBI:15378"/>
        <dbReference type="ChEBI" id="CHEBI:58165"/>
        <dbReference type="ChEBI" id="CHEBI:456215"/>
        <dbReference type="EC" id="3.1.4.53"/>
    </reaction>
</comment>
<dbReference type="Proteomes" id="UP000694844">
    <property type="component" value="Chromosome 2"/>
</dbReference>
<dbReference type="InterPro" id="IPR036971">
    <property type="entry name" value="PDEase_catalytic_dom_sf"/>
</dbReference>
<evidence type="ECO:0000259" key="11">
    <source>
        <dbReference type="PROSITE" id="PS51845"/>
    </source>
</evidence>
<dbReference type="CDD" id="cd00077">
    <property type="entry name" value="HDc"/>
    <property type="match status" value="1"/>
</dbReference>
<comment type="similarity">
    <text evidence="5">Belongs to the cyclic nucleotide phosphodiesterase family. PDE7 subfamily.</text>
</comment>
<dbReference type="InterPro" id="IPR023174">
    <property type="entry name" value="PDEase_CS"/>
</dbReference>
<dbReference type="FunFam" id="1.10.1300.10:FF:000004">
    <property type="entry name" value="Phosphodiesterase"/>
    <property type="match status" value="1"/>
</dbReference>
<feature type="binding site" evidence="7">
    <location>
        <position position="393"/>
    </location>
    <ligand>
        <name>AMP</name>
        <dbReference type="ChEBI" id="CHEBI:456215"/>
    </ligand>
</feature>
<feature type="binding site" evidence="8">
    <location>
        <position position="393"/>
    </location>
    <ligand>
        <name>Zn(2+)</name>
        <dbReference type="ChEBI" id="CHEBI:29105"/>
        <label>1</label>
    </ligand>
</feature>
<keyword evidence="3 8" id="KW-0479">Metal-binding</keyword>
<evidence type="ECO:0000313" key="12">
    <source>
        <dbReference type="Proteomes" id="UP000694844"/>
    </source>
</evidence>
<evidence type="ECO:0000256" key="3">
    <source>
        <dbReference type="ARBA" id="ARBA00022723"/>
    </source>
</evidence>
<dbReference type="PRINTS" id="PR00387">
    <property type="entry name" value="PDIESTERASE1"/>
</dbReference>
<evidence type="ECO:0000256" key="8">
    <source>
        <dbReference type="PIRSR" id="PIRSR623088-3"/>
    </source>
</evidence>
<proteinExistence type="inferred from homology"/>
<feature type="binding site" evidence="8">
    <location>
        <position position="282"/>
    </location>
    <ligand>
        <name>Zn(2+)</name>
        <dbReference type="ChEBI" id="CHEBI:29105"/>
        <label>1</label>
    </ligand>
</feature>
<organism evidence="12 13">
    <name type="scientific">Crassostrea virginica</name>
    <name type="common">Eastern oyster</name>
    <dbReference type="NCBI Taxonomy" id="6565"/>
    <lineage>
        <taxon>Eukaryota</taxon>
        <taxon>Metazoa</taxon>
        <taxon>Spiralia</taxon>
        <taxon>Lophotrochozoa</taxon>
        <taxon>Mollusca</taxon>
        <taxon>Bivalvia</taxon>
        <taxon>Autobranchia</taxon>
        <taxon>Pteriomorphia</taxon>
        <taxon>Ostreida</taxon>
        <taxon>Ostreoidea</taxon>
        <taxon>Ostreidae</taxon>
        <taxon>Crassostrea</taxon>
    </lineage>
</organism>
<comment type="pathway">
    <text evidence="2">Purine metabolism; 3',5'-cyclic AMP degradation; AMP from 3',5'-cyclic AMP: step 1/1.</text>
</comment>
<dbReference type="PROSITE" id="PS00126">
    <property type="entry name" value="PDEASE_I_1"/>
    <property type="match status" value="1"/>
</dbReference>
<dbReference type="SMART" id="SM00471">
    <property type="entry name" value="HDc"/>
    <property type="match status" value="1"/>
</dbReference>
<feature type="binding site" evidence="8">
    <location>
        <position position="283"/>
    </location>
    <ligand>
        <name>Zn(2+)</name>
        <dbReference type="ChEBI" id="CHEBI:29105"/>
        <label>2</label>
    </ligand>
</feature>
<evidence type="ECO:0000256" key="1">
    <source>
        <dbReference type="ARBA" id="ARBA00000621"/>
    </source>
</evidence>
<dbReference type="InterPro" id="IPR003607">
    <property type="entry name" value="HD/PDEase_dom"/>
</dbReference>
<feature type="binding site" evidence="7">
    <location>
        <position position="283"/>
    </location>
    <ligand>
        <name>AMP</name>
        <dbReference type="ChEBI" id="CHEBI:456215"/>
    </ligand>
</feature>
<feature type="domain" description="PDEase" evidence="11">
    <location>
        <begin position="165"/>
        <end position="489"/>
    </location>
</feature>
<protein>
    <recommendedName>
        <fullName evidence="9">Phosphodiesterase</fullName>
        <ecNumber evidence="9">3.1.4.-</ecNumber>
    </recommendedName>
</protein>
<dbReference type="InterPro" id="IPR002073">
    <property type="entry name" value="PDEase_catalytic_dom"/>
</dbReference>
<evidence type="ECO:0000256" key="10">
    <source>
        <dbReference type="SAM" id="MobiDB-lite"/>
    </source>
</evidence>
<sequence>MEVCSPDLQRVKPRQLDLQVPEKALGRRGGISFGSSDSHVSLTKPRFEGALERGYCSQLCTGDNNNPLQYRGSYGGVVPEERRRGGISFGQDDNNAIYVRMLGDVRLRVTLDKEKSNLHPQDRKLLERLLSTDQKSRLSSRFQSFNKHRRKRSASENASHQLQSLLDQQYSQQAQELMSHLNVWNFDIFNLDILTGGRSLTHVAIHLFKKYNLISAFKLDFIQLMQTFSLIENGYHGSNPYHNSVHAADVTQAMHCYLQEGQLRNSIPKLEVMTSLLAAMTHDLDHPGVNQAFLIATANHLADLYQNTSVLENHHWRCAVGVLYETGLFSHLDQDTWNRILGQLRSLILATDITRQQEFLSRFKKYLDDNNLDYKNDSQDRIFLLQIALKCADISNPCREWSLSKQWSDRVCNEFFKQGDCERELQLPVTPMCNRLTTSTAKIQAGFMEYVVNPLFFAWRQFLPSKLSDVMLDNVAQNLKYWREAISTESEISQSKESDEEVVNEEEQTDTVEEGRLPLNYIHIADEDSNSMCTTDSRRGSCRSLSPVHEITENGWDPEQRRHSMPPAYIRKEITCVTIRRDSVPMAQYLRRRSLPTAMLVQTNSLEKLSGKLSALAQRHNMSNKSISMEELLSRPKISNLTASYETNLLASGLSVVADPLYSKSHSSIVRFLTVPQHSTDPPHAPSHPADVNTFPWSSNNCAQNCDQQNKHVKDSDRRKVNCISNPDCIGNRNLAGNSSVLPKTH</sequence>
<dbReference type="GO" id="GO:0046872">
    <property type="term" value="F:metal ion binding"/>
    <property type="evidence" value="ECO:0007669"/>
    <property type="project" value="UniProtKB-KW"/>
</dbReference>
<comment type="cofactor">
    <cofactor evidence="9">
        <name>a divalent metal cation</name>
        <dbReference type="ChEBI" id="CHEBI:60240"/>
    </cofactor>
    <text evidence="9">Binds 2 divalent metal cations per subunit. Site 1 may preferentially bind zinc ions, while site 2 has a preference for magnesium and/or manganese ions.</text>
</comment>
<dbReference type="SUPFAM" id="SSF109604">
    <property type="entry name" value="HD-domain/PDEase-like"/>
    <property type="match status" value="1"/>
</dbReference>
<feature type="binding site" evidence="7">
    <location>
        <position position="444"/>
    </location>
    <ligand>
        <name>AMP</name>
        <dbReference type="ChEBI" id="CHEBI:456215"/>
    </ligand>
</feature>
<dbReference type="GeneID" id="111120226"/>
<dbReference type="GO" id="GO:0007165">
    <property type="term" value="P:signal transduction"/>
    <property type="evidence" value="ECO:0007669"/>
    <property type="project" value="InterPro"/>
</dbReference>
<evidence type="ECO:0000256" key="2">
    <source>
        <dbReference type="ARBA" id="ARBA00004703"/>
    </source>
</evidence>
<dbReference type="OrthoDB" id="189220at2759"/>
<dbReference type="EC" id="3.1.4.-" evidence="9"/>
<evidence type="ECO:0000256" key="5">
    <source>
        <dbReference type="ARBA" id="ARBA00061458"/>
    </source>
</evidence>
<feature type="binding site" evidence="7">
    <location>
        <begin position="242"/>
        <end position="246"/>
    </location>
    <ligand>
        <name>AMP</name>
        <dbReference type="ChEBI" id="CHEBI:456215"/>
    </ligand>
</feature>
<feature type="binding site" evidence="8">
    <location>
        <position position="283"/>
    </location>
    <ligand>
        <name>Zn(2+)</name>
        <dbReference type="ChEBI" id="CHEBI:29105"/>
        <label>1</label>
    </ligand>
</feature>
<keyword evidence="4 9" id="KW-0378">Hydrolase</keyword>
<evidence type="ECO:0000256" key="6">
    <source>
        <dbReference type="PIRSR" id="PIRSR623088-1"/>
    </source>
</evidence>
<feature type="active site" description="Proton donor" evidence="6">
    <location>
        <position position="242"/>
    </location>
</feature>
<dbReference type="Gene3D" id="1.10.1300.10">
    <property type="entry name" value="3'5'-cyclic nucleotide phosphodiesterase, catalytic domain"/>
    <property type="match status" value="1"/>
</dbReference>
<reference evidence="13" key="1">
    <citation type="submission" date="2025-08" db="UniProtKB">
        <authorList>
            <consortium name="RefSeq"/>
        </authorList>
    </citation>
    <scope>IDENTIFICATION</scope>
    <source>
        <tissue evidence="13">Whole sample</tissue>
    </source>
</reference>
<dbReference type="GO" id="GO:0004115">
    <property type="term" value="F:3',5'-cyclic-AMP phosphodiesterase activity"/>
    <property type="evidence" value="ECO:0007669"/>
    <property type="project" value="UniProtKB-EC"/>
</dbReference>
<dbReference type="Pfam" id="PF00233">
    <property type="entry name" value="PDEase_I"/>
    <property type="match status" value="1"/>
</dbReference>